<feature type="compositionally biased region" description="Polar residues" evidence="1">
    <location>
        <begin position="37"/>
        <end position="61"/>
    </location>
</feature>
<gene>
    <name evidence="2" type="ORF">CMUS01_03886</name>
</gene>
<sequence>LLQQYSAQQSDARQLTRELEAQQRLPHRSYHVLDNLFNSSSPSIMSNPQHSTPHQAPTPTMQAPRPLQANHVPGNVPNPSSPAATVNPDRFNNHTQFPFPTVRDSRQLIPGQVNNVLNAPNPASHDSPYSSDQEQPSAPTVDAGATQPTIATTTPWTRRT</sequence>
<evidence type="ECO:0000313" key="3">
    <source>
        <dbReference type="Proteomes" id="UP000639643"/>
    </source>
</evidence>
<dbReference type="EMBL" id="WIGM01000099">
    <property type="protein sequence ID" value="KAF6840527.1"/>
    <property type="molecule type" value="Genomic_DNA"/>
</dbReference>
<evidence type="ECO:0000256" key="1">
    <source>
        <dbReference type="SAM" id="MobiDB-lite"/>
    </source>
</evidence>
<feature type="compositionally biased region" description="Polar residues" evidence="1">
    <location>
        <begin position="127"/>
        <end position="138"/>
    </location>
</feature>
<accession>A0A8H6NQ43</accession>
<organism evidence="2 3">
    <name type="scientific">Colletotrichum musicola</name>
    <dbReference type="NCBI Taxonomy" id="2175873"/>
    <lineage>
        <taxon>Eukaryota</taxon>
        <taxon>Fungi</taxon>
        <taxon>Dikarya</taxon>
        <taxon>Ascomycota</taxon>
        <taxon>Pezizomycotina</taxon>
        <taxon>Sordariomycetes</taxon>
        <taxon>Hypocreomycetidae</taxon>
        <taxon>Glomerellales</taxon>
        <taxon>Glomerellaceae</taxon>
        <taxon>Colletotrichum</taxon>
        <taxon>Colletotrichum orchidearum species complex</taxon>
    </lineage>
</organism>
<dbReference type="AlphaFoldDB" id="A0A8H6NQ43"/>
<feature type="compositionally biased region" description="Low complexity" evidence="1">
    <location>
        <begin position="145"/>
        <end position="160"/>
    </location>
</feature>
<reference evidence="2" key="1">
    <citation type="journal article" date="2020" name="Phytopathology">
        <title>Genome Sequence Resources of Colletotrichum truncatum, C. plurivorum, C. musicola, and C. sojae: Four Species Pathogenic to Soybean (Glycine max).</title>
        <authorList>
            <person name="Rogerio F."/>
            <person name="Boufleur T.R."/>
            <person name="Ciampi-Guillardi M."/>
            <person name="Sukno S.A."/>
            <person name="Thon M.R."/>
            <person name="Massola Junior N.S."/>
            <person name="Baroncelli R."/>
        </authorList>
    </citation>
    <scope>NUCLEOTIDE SEQUENCE</scope>
    <source>
        <strain evidence="2">LFN0074</strain>
    </source>
</reference>
<keyword evidence="3" id="KW-1185">Reference proteome</keyword>
<dbReference type="Proteomes" id="UP000639643">
    <property type="component" value="Unassembled WGS sequence"/>
</dbReference>
<comment type="caution">
    <text evidence="2">The sequence shown here is derived from an EMBL/GenBank/DDBJ whole genome shotgun (WGS) entry which is preliminary data.</text>
</comment>
<feature type="region of interest" description="Disordered" evidence="1">
    <location>
        <begin position="37"/>
        <end position="160"/>
    </location>
</feature>
<protein>
    <submittedName>
        <fullName evidence="2">Uncharacterized protein</fullName>
    </submittedName>
</protein>
<proteinExistence type="predicted"/>
<name>A0A8H6NQ43_9PEZI</name>
<feature type="non-terminal residue" evidence="2">
    <location>
        <position position="1"/>
    </location>
</feature>
<evidence type="ECO:0000313" key="2">
    <source>
        <dbReference type="EMBL" id="KAF6840527.1"/>
    </source>
</evidence>